<reference evidence="3" key="1">
    <citation type="submission" date="2008-04" db="EMBL/GenBank/DDBJ databases">
        <title>Complete sequence of chromosome of Nostoc punctiforme ATCC 29133.</title>
        <authorList>
            <consortium name="US DOE Joint Genome Institute"/>
            <person name="Copeland A."/>
            <person name="Lucas S."/>
            <person name="Lapidus A."/>
            <person name="Glavina del Rio T."/>
            <person name="Dalin E."/>
            <person name="Tice H."/>
            <person name="Pitluck S."/>
            <person name="Chain P."/>
            <person name="Malfatti S."/>
            <person name="Shin M."/>
            <person name="Vergez L."/>
            <person name="Schmutz J."/>
            <person name="Larimer F."/>
            <person name="Land M."/>
            <person name="Hauser L."/>
            <person name="Kyrpides N."/>
            <person name="Kim E."/>
            <person name="Meeks J.C."/>
            <person name="Elhai J."/>
            <person name="Campbell E.L."/>
            <person name="Thiel T."/>
            <person name="Longmire J."/>
            <person name="Potts M."/>
            <person name="Atlas R."/>
        </authorList>
    </citation>
    <scope>NUCLEOTIDE SEQUENCE [LARGE SCALE GENOMIC DNA]</scope>
    <source>
        <strain evidence="3">ATCC 29133 / PCC 73102</strain>
    </source>
</reference>
<evidence type="ECO:0000259" key="1">
    <source>
        <dbReference type="PROSITE" id="PS51340"/>
    </source>
</evidence>
<evidence type="ECO:0000313" key="3">
    <source>
        <dbReference type="Proteomes" id="UP000001191"/>
    </source>
</evidence>
<dbReference type="SUPFAM" id="SSF50800">
    <property type="entry name" value="PK beta-barrel domain-like"/>
    <property type="match status" value="1"/>
</dbReference>
<dbReference type="InterPro" id="IPR052353">
    <property type="entry name" value="Benzoxazolinone_Detox_Enz"/>
</dbReference>
<keyword evidence="3" id="KW-1185">Reference proteome</keyword>
<dbReference type="EMBL" id="CP001037">
    <property type="protein sequence ID" value="ACC80812.1"/>
    <property type="molecule type" value="Genomic_DNA"/>
</dbReference>
<dbReference type="RefSeq" id="WP_012408813.1">
    <property type="nucleotide sequence ID" value="NC_010628.1"/>
</dbReference>
<dbReference type="PANTHER" id="PTHR30212">
    <property type="entry name" value="PROTEIN YIIM"/>
    <property type="match status" value="1"/>
</dbReference>
<dbReference type="Pfam" id="PF03475">
    <property type="entry name" value="YiiM_3-alpha"/>
    <property type="match status" value="1"/>
</dbReference>
<dbReference type="OrthoDB" id="9786134at2"/>
<proteinExistence type="predicted"/>
<gene>
    <name evidence="2" type="ordered locus">Npun_F2216</name>
</gene>
<dbReference type="GO" id="GO:0003824">
    <property type="term" value="F:catalytic activity"/>
    <property type="evidence" value="ECO:0007669"/>
    <property type="project" value="InterPro"/>
</dbReference>
<dbReference type="InterPro" id="IPR011037">
    <property type="entry name" value="Pyrv_Knase-like_insert_dom_sf"/>
</dbReference>
<dbReference type="PANTHER" id="PTHR30212:SF2">
    <property type="entry name" value="PROTEIN YIIM"/>
    <property type="match status" value="1"/>
</dbReference>
<feature type="domain" description="MOSC" evidence="1">
    <location>
        <begin position="28"/>
        <end position="163"/>
    </location>
</feature>
<protein>
    <submittedName>
        <fullName evidence="2">MOSC domain containing protein</fullName>
    </submittedName>
</protein>
<reference evidence="2 3" key="2">
    <citation type="journal article" date="2013" name="Plant Physiol.">
        <title>A Nostoc punctiforme Sugar Transporter Necessary to Establish a Cyanobacterium-Plant Symbiosis.</title>
        <authorList>
            <person name="Ekman M."/>
            <person name="Picossi S."/>
            <person name="Campbell E.L."/>
            <person name="Meeks J.C."/>
            <person name="Flores E."/>
        </authorList>
    </citation>
    <scope>NUCLEOTIDE SEQUENCE [LARGE SCALE GENOMIC DNA]</scope>
    <source>
        <strain evidence="3">ATCC 29133 / PCC 73102</strain>
    </source>
</reference>
<dbReference type="STRING" id="63737.Npun_F2216"/>
<sequence>MQVISVNVGLPREVLWKGKTVTTGIFKEPVEGRVMMRSLNLDGDRQADLSVHGGKDKAVYAYPFEHYDYWRRKLPDMDLPWGMFGENLTTVGLLEDEVNIGDRFRIGSAEVMVTQPRMPCYKLGVKFGRADIVKQFLDSRLTGFYSSVLQEGQVGNGDTLSLISRDSNNVTVADITRLYARETHDLELLHRAVQVEALPTDWRDYFQQQIEKFKR</sequence>
<dbReference type="AlphaFoldDB" id="B2J6B2"/>
<dbReference type="GO" id="GO:0030170">
    <property type="term" value="F:pyridoxal phosphate binding"/>
    <property type="evidence" value="ECO:0007669"/>
    <property type="project" value="InterPro"/>
</dbReference>
<evidence type="ECO:0000313" key="2">
    <source>
        <dbReference type="EMBL" id="ACC80812.1"/>
    </source>
</evidence>
<name>B2J6B2_NOSP7</name>
<dbReference type="Pfam" id="PF03473">
    <property type="entry name" value="MOSC"/>
    <property type="match status" value="1"/>
</dbReference>
<dbReference type="Gene3D" id="2.40.33.20">
    <property type="entry name" value="PK beta-barrel domain-like"/>
    <property type="match status" value="1"/>
</dbReference>
<dbReference type="eggNOG" id="COG2258">
    <property type="taxonomic scope" value="Bacteria"/>
</dbReference>
<dbReference type="InterPro" id="IPR005163">
    <property type="entry name" value="Tri_helical_YiiM-like"/>
</dbReference>
<dbReference type="PhylomeDB" id="B2J6B2"/>
<dbReference type="PROSITE" id="PS51340">
    <property type="entry name" value="MOSC"/>
    <property type="match status" value="1"/>
</dbReference>
<organism evidence="2 3">
    <name type="scientific">Nostoc punctiforme (strain ATCC 29133 / PCC 73102)</name>
    <dbReference type="NCBI Taxonomy" id="63737"/>
    <lineage>
        <taxon>Bacteria</taxon>
        <taxon>Bacillati</taxon>
        <taxon>Cyanobacteriota</taxon>
        <taxon>Cyanophyceae</taxon>
        <taxon>Nostocales</taxon>
        <taxon>Nostocaceae</taxon>
        <taxon>Nostoc</taxon>
    </lineage>
</organism>
<dbReference type="EnsemblBacteria" id="ACC80812">
    <property type="protein sequence ID" value="ACC80812"/>
    <property type="gene ID" value="Npun_F2216"/>
</dbReference>
<dbReference type="Proteomes" id="UP000001191">
    <property type="component" value="Chromosome"/>
</dbReference>
<dbReference type="HOGENOM" id="CLU_082566_1_0_3"/>
<accession>B2J6B2</accession>
<dbReference type="GO" id="GO:0030151">
    <property type="term" value="F:molybdenum ion binding"/>
    <property type="evidence" value="ECO:0007669"/>
    <property type="project" value="InterPro"/>
</dbReference>
<dbReference type="KEGG" id="npu:Npun_F2216"/>
<dbReference type="InterPro" id="IPR005302">
    <property type="entry name" value="MoCF_Sase_C"/>
</dbReference>